<protein>
    <submittedName>
        <fullName evidence="8">Precorrin-6Y C(5,15)-methyltransferase</fullName>
    </submittedName>
</protein>
<feature type="region of interest" description="Disordered" evidence="6">
    <location>
        <begin position="41"/>
        <end position="77"/>
    </location>
</feature>
<dbReference type="NCBIfam" id="TIGR02467">
    <property type="entry name" value="CbiE"/>
    <property type="match status" value="1"/>
</dbReference>
<dbReference type="GO" id="GO:0009236">
    <property type="term" value="P:cobalamin biosynthetic process"/>
    <property type="evidence" value="ECO:0007669"/>
    <property type="project" value="UniProtKB-UniPathway"/>
</dbReference>
<feature type="region of interest" description="Disordered" evidence="6">
    <location>
        <begin position="531"/>
        <end position="608"/>
    </location>
</feature>
<dbReference type="SUPFAM" id="SSF53335">
    <property type="entry name" value="S-adenosyl-L-methionine-dependent methyltransferases"/>
    <property type="match status" value="1"/>
</dbReference>
<dbReference type="InterPro" id="IPR012818">
    <property type="entry name" value="CbiE"/>
</dbReference>
<keyword evidence="5" id="KW-0949">S-adenosyl-L-methionine</keyword>
<name>A0A0B5F0F0_STRA4</name>
<dbReference type="Proteomes" id="UP000031523">
    <property type="component" value="Chromosome"/>
</dbReference>
<dbReference type="Gene3D" id="3.40.1010.10">
    <property type="entry name" value="Cobalt-precorrin-4 Transmethylase, Domain 1"/>
    <property type="match status" value="1"/>
</dbReference>
<dbReference type="Pfam" id="PF00590">
    <property type="entry name" value="TP_methylase"/>
    <property type="match status" value="1"/>
</dbReference>
<evidence type="ECO:0000313" key="8">
    <source>
        <dbReference type="EMBL" id="AJE83802.1"/>
    </source>
</evidence>
<feature type="compositionally biased region" description="Low complexity" evidence="6">
    <location>
        <begin position="578"/>
        <end position="608"/>
    </location>
</feature>
<evidence type="ECO:0000256" key="5">
    <source>
        <dbReference type="ARBA" id="ARBA00022691"/>
    </source>
</evidence>
<evidence type="ECO:0000256" key="2">
    <source>
        <dbReference type="ARBA" id="ARBA00022573"/>
    </source>
</evidence>
<evidence type="ECO:0000256" key="3">
    <source>
        <dbReference type="ARBA" id="ARBA00022603"/>
    </source>
</evidence>
<dbReference type="CDD" id="cd02440">
    <property type="entry name" value="AdoMet_MTases"/>
    <property type="match status" value="1"/>
</dbReference>
<accession>A0A0B5F0F0</accession>
<keyword evidence="9" id="KW-1185">Reference proteome</keyword>
<evidence type="ECO:0000256" key="4">
    <source>
        <dbReference type="ARBA" id="ARBA00022679"/>
    </source>
</evidence>
<dbReference type="UniPathway" id="UPA00148"/>
<dbReference type="AlphaFoldDB" id="A0A0B5F0F0"/>
<dbReference type="GO" id="GO:0032259">
    <property type="term" value="P:methylation"/>
    <property type="evidence" value="ECO:0007669"/>
    <property type="project" value="UniProtKB-KW"/>
</dbReference>
<sequence length="608" mass="62717">MPLSGEVSGFGALAPPGVPRTGARVAMGALRACGVARYGRRARSGGGTGRAGRAADRGSEPVPPRRRARRPARPGPKTDWPVKCGCLPFALPAPLTLPFLSLLPLPFSRPPPPVFFEVPAVTPSVPSVPVVTVAGIGADGWEGLPGAARAALLDAEVLFGGARQLALLPPECRGERVAWPSPLRPAVPGLLERYAGRRVAVLASGDPLFYGIGRTLAEVLGAEAVAAGALRVLPHPSSVSYACARLGWAVEETATVTLVGRPLAGLAAALHPGRRLLVLSAGAATPAEVAALLRDRGFGPSRMRVLEQLGGEKERTGPERTAQEWAEPLGDPLNLVAVECRRAAEALPLGAVPGLPDAAYAHDGQLTKRHVRAATLAVLAPEPGELLWDIGGGSGSIGIEWMRTHPSCRAVCVERDPARAERIRANAEHLGVPGLQVVTGAAPEALAQLPSPDAVFIGGGLTAPGLLDACWQALPPGARLVANTVTLESEALLTECYRRHGGDLVRLAVAHAAPVGGFTGWRQAMPVTQWSVRKPSAPPGSASSTPGVRPRVENRPAPEVENPPAPEVENPPPPSEEPPGSSTPDPSPSATRSTPDSPSTSTPPGAGA</sequence>
<dbReference type="Gene3D" id="3.40.50.150">
    <property type="entry name" value="Vaccinia Virus protein VP39"/>
    <property type="match status" value="1"/>
</dbReference>
<keyword evidence="3 8" id="KW-0489">Methyltransferase</keyword>
<dbReference type="InterPro" id="IPR029063">
    <property type="entry name" value="SAM-dependent_MTases_sf"/>
</dbReference>
<dbReference type="PANTHER" id="PTHR43182">
    <property type="entry name" value="COBALT-PRECORRIN-6B C(15)-METHYLTRANSFERASE (DECARBOXYLATING)"/>
    <property type="match status" value="1"/>
</dbReference>
<dbReference type="CDD" id="cd11644">
    <property type="entry name" value="Precorrin-6Y-MT"/>
    <property type="match status" value="1"/>
</dbReference>
<keyword evidence="4 8" id="KW-0808">Transferase</keyword>
<dbReference type="InterPro" id="IPR014777">
    <property type="entry name" value="4pyrrole_Mease_sub1"/>
</dbReference>
<evidence type="ECO:0000256" key="6">
    <source>
        <dbReference type="SAM" id="MobiDB-lite"/>
    </source>
</evidence>
<dbReference type="InterPro" id="IPR000878">
    <property type="entry name" value="4pyrrol_Mease"/>
</dbReference>
<dbReference type="NCBIfam" id="TIGR02469">
    <property type="entry name" value="CbiT"/>
    <property type="match status" value="1"/>
</dbReference>
<reference evidence="8 9" key="1">
    <citation type="submission" date="2015-01" db="EMBL/GenBank/DDBJ databases">
        <title>Enhanced salinomycin production by adjusting the supply of polyketide extender units in Streptomyce albus DSM 41398.</title>
        <authorList>
            <person name="Lu C."/>
        </authorList>
    </citation>
    <scope>NUCLEOTIDE SEQUENCE [LARGE SCALE GENOMIC DNA]</scope>
    <source>
        <strain evidence="9">ATCC 21838 / DSM 41398 / FERM P-419 / JCM 4703 / NBRC 107858</strain>
    </source>
</reference>
<dbReference type="SUPFAM" id="SSF53790">
    <property type="entry name" value="Tetrapyrrole methylase"/>
    <property type="match status" value="1"/>
</dbReference>
<gene>
    <name evidence="8" type="ORF">SLNWT_3426</name>
</gene>
<dbReference type="EMBL" id="CP010519">
    <property type="protein sequence ID" value="AJE83802.1"/>
    <property type="molecule type" value="Genomic_DNA"/>
</dbReference>
<comment type="pathway">
    <text evidence="1">Cofactor biosynthesis; adenosylcobalamin biosynthesis.</text>
</comment>
<dbReference type="InterPro" id="IPR050714">
    <property type="entry name" value="Cobalamin_biosynth_MTase"/>
</dbReference>
<evidence type="ECO:0000256" key="1">
    <source>
        <dbReference type="ARBA" id="ARBA00004953"/>
    </source>
</evidence>
<proteinExistence type="predicted"/>
<keyword evidence="2" id="KW-0169">Cobalamin biosynthesis</keyword>
<dbReference type="InterPro" id="IPR035996">
    <property type="entry name" value="4pyrrol_Methylase_sf"/>
</dbReference>
<dbReference type="KEGG" id="sals:SLNWT_3426"/>
<organism evidence="8 9">
    <name type="scientific">Streptomyces albus (strain ATCC 21838 / DSM 41398 / FERM P-419 / JCM 4703 / NBRC 107858)</name>
    <dbReference type="NCBI Taxonomy" id="1081613"/>
    <lineage>
        <taxon>Bacteria</taxon>
        <taxon>Bacillati</taxon>
        <taxon>Actinomycetota</taxon>
        <taxon>Actinomycetes</taxon>
        <taxon>Kitasatosporales</taxon>
        <taxon>Streptomycetaceae</taxon>
        <taxon>Streptomyces</taxon>
    </lineage>
</organism>
<dbReference type="PANTHER" id="PTHR43182:SF1">
    <property type="entry name" value="COBALT-PRECORRIN-7 C(5)-METHYLTRANSFERASE"/>
    <property type="match status" value="1"/>
</dbReference>
<dbReference type="GO" id="GO:0008276">
    <property type="term" value="F:protein methyltransferase activity"/>
    <property type="evidence" value="ECO:0007669"/>
    <property type="project" value="InterPro"/>
</dbReference>
<dbReference type="InterPro" id="IPR014008">
    <property type="entry name" value="Cbl_synth_MTase_CbiT"/>
</dbReference>
<feature type="compositionally biased region" description="Pro residues" evidence="6">
    <location>
        <begin position="561"/>
        <end position="577"/>
    </location>
</feature>
<feature type="domain" description="Tetrapyrrole methylase" evidence="7">
    <location>
        <begin position="131"/>
        <end position="316"/>
    </location>
</feature>
<evidence type="ECO:0000313" key="9">
    <source>
        <dbReference type="Proteomes" id="UP000031523"/>
    </source>
</evidence>
<evidence type="ECO:0000259" key="7">
    <source>
        <dbReference type="Pfam" id="PF00590"/>
    </source>
</evidence>